<keyword evidence="11" id="KW-1185">Reference proteome</keyword>
<dbReference type="CDD" id="cd02022">
    <property type="entry name" value="DPCK"/>
    <property type="match status" value="1"/>
</dbReference>
<proteinExistence type="inferred from homology"/>
<dbReference type="EC" id="2.7.1.24" evidence="8 9"/>
<dbReference type="GO" id="GO:0015937">
    <property type="term" value="P:coenzyme A biosynthetic process"/>
    <property type="evidence" value="ECO:0007669"/>
    <property type="project" value="UniProtKB-UniRule"/>
</dbReference>
<evidence type="ECO:0000256" key="9">
    <source>
        <dbReference type="NCBIfam" id="TIGR00152"/>
    </source>
</evidence>
<dbReference type="InterPro" id="IPR027417">
    <property type="entry name" value="P-loop_NTPase"/>
</dbReference>
<comment type="subcellular location">
    <subcellularLocation>
        <location evidence="8">Cytoplasm</location>
    </subcellularLocation>
</comment>
<dbReference type="SUPFAM" id="SSF52540">
    <property type="entry name" value="P-loop containing nucleoside triphosphate hydrolases"/>
    <property type="match status" value="1"/>
</dbReference>
<protein>
    <recommendedName>
        <fullName evidence="8 9">Dephospho-CoA kinase</fullName>
        <ecNumber evidence="8 9">2.7.1.24</ecNumber>
    </recommendedName>
    <alternativeName>
        <fullName evidence="8">Dephosphocoenzyme A kinase</fullName>
    </alternativeName>
</protein>
<accession>A0A3N0CNL9</accession>
<evidence type="ECO:0000313" key="11">
    <source>
        <dbReference type="Proteomes" id="UP000267128"/>
    </source>
</evidence>
<evidence type="ECO:0000256" key="2">
    <source>
        <dbReference type="ARBA" id="ARBA00022490"/>
    </source>
</evidence>
<keyword evidence="4 8" id="KW-0547">Nucleotide-binding</keyword>
<evidence type="ECO:0000256" key="6">
    <source>
        <dbReference type="ARBA" id="ARBA00022840"/>
    </source>
</evidence>
<evidence type="ECO:0000256" key="4">
    <source>
        <dbReference type="ARBA" id="ARBA00022741"/>
    </source>
</evidence>
<dbReference type="NCBIfam" id="TIGR00152">
    <property type="entry name" value="dephospho-CoA kinase"/>
    <property type="match status" value="1"/>
</dbReference>
<comment type="similarity">
    <text evidence="1 8">Belongs to the CoaE family.</text>
</comment>
<dbReference type="UniPathway" id="UPA00241">
    <property type="reaction ID" value="UER00356"/>
</dbReference>
<evidence type="ECO:0000313" key="10">
    <source>
        <dbReference type="EMBL" id="RNL64919.1"/>
    </source>
</evidence>
<keyword evidence="2 8" id="KW-0963">Cytoplasm</keyword>
<dbReference type="EMBL" id="RJSE01000003">
    <property type="protein sequence ID" value="RNL64919.1"/>
    <property type="molecule type" value="Genomic_DNA"/>
</dbReference>
<gene>
    <name evidence="8" type="primary">coaE</name>
    <name evidence="10" type="ORF">EFK50_02755</name>
</gene>
<dbReference type="GO" id="GO:0005737">
    <property type="term" value="C:cytoplasm"/>
    <property type="evidence" value="ECO:0007669"/>
    <property type="project" value="UniProtKB-SubCell"/>
</dbReference>
<comment type="catalytic activity">
    <reaction evidence="8">
        <text>3'-dephospho-CoA + ATP = ADP + CoA + H(+)</text>
        <dbReference type="Rhea" id="RHEA:18245"/>
        <dbReference type="ChEBI" id="CHEBI:15378"/>
        <dbReference type="ChEBI" id="CHEBI:30616"/>
        <dbReference type="ChEBI" id="CHEBI:57287"/>
        <dbReference type="ChEBI" id="CHEBI:57328"/>
        <dbReference type="ChEBI" id="CHEBI:456216"/>
        <dbReference type="EC" id="2.7.1.24"/>
    </reaction>
</comment>
<dbReference type="PANTHER" id="PTHR10695:SF46">
    <property type="entry name" value="BIFUNCTIONAL COENZYME A SYNTHASE-RELATED"/>
    <property type="match status" value="1"/>
</dbReference>
<dbReference type="Proteomes" id="UP000267128">
    <property type="component" value="Unassembled WGS sequence"/>
</dbReference>
<keyword evidence="7 8" id="KW-0173">Coenzyme A biosynthesis</keyword>
<feature type="binding site" evidence="8">
    <location>
        <begin position="21"/>
        <end position="26"/>
    </location>
    <ligand>
        <name>ATP</name>
        <dbReference type="ChEBI" id="CHEBI:30616"/>
    </ligand>
</feature>
<organism evidence="10 11">
    <name type="scientific">Nocardioides marmoriginsengisoli</name>
    <dbReference type="NCBI Taxonomy" id="661483"/>
    <lineage>
        <taxon>Bacteria</taxon>
        <taxon>Bacillati</taxon>
        <taxon>Actinomycetota</taxon>
        <taxon>Actinomycetes</taxon>
        <taxon>Propionibacteriales</taxon>
        <taxon>Nocardioidaceae</taxon>
        <taxon>Nocardioides</taxon>
    </lineage>
</organism>
<comment type="pathway">
    <text evidence="8">Cofactor biosynthesis; coenzyme A biosynthesis; CoA from (R)-pantothenate: step 5/5.</text>
</comment>
<dbReference type="AlphaFoldDB" id="A0A3N0CNL9"/>
<evidence type="ECO:0000256" key="8">
    <source>
        <dbReference type="HAMAP-Rule" id="MF_00376"/>
    </source>
</evidence>
<name>A0A3N0CNL9_9ACTN</name>
<dbReference type="HAMAP" id="MF_00376">
    <property type="entry name" value="Dephospho_CoA_kinase"/>
    <property type="match status" value="1"/>
</dbReference>
<evidence type="ECO:0000256" key="1">
    <source>
        <dbReference type="ARBA" id="ARBA00009018"/>
    </source>
</evidence>
<dbReference type="InterPro" id="IPR001977">
    <property type="entry name" value="Depp_CoAkinase"/>
</dbReference>
<keyword evidence="5 8" id="KW-0418">Kinase</keyword>
<dbReference type="PROSITE" id="PS51219">
    <property type="entry name" value="DPCK"/>
    <property type="match status" value="1"/>
</dbReference>
<evidence type="ECO:0000256" key="7">
    <source>
        <dbReference type="ARBA" id="ARBA00022993"/>
    </source>
</evidence>
<keyword evidence="6 8" id="KW-0067">ATP-binding</keyword>
<dbReference type="OrthoDB" id="9812943at2"/>
<comment type="caution">
    <text evidence="10">The sequence shown here is derived from an EMBL/GenBank/DDBJ whole genome shotgun (WGS) entry which is preliminary data.</text>
</comment>
<dbReference type="Gene3D" id="3.40.50.300">
    <property type="entry name" value="P-loop containing nucleotide triphosphate hydrolases"/>
    <property type="match status" value="1"/>
</dbReference>
<evidence type="ECO:0000256" key="5">
    <source>
        <dbReference type="ARBA" id="ARBA00022777"/>
    </source>
</evidence>
<dbReference type="NCBIfam" id="NF002879">
    <property type="entry name" value="PRK03333.1"/>
    <property type="match status" value="1"/>
</dbReference>
<reference evidence="10 11" key="1">
    <citation type="submission" date="2018-11" db="EMBL/GenBank/DDBJ databases">
        <authorList>
            <person name="Li F."/>
        </authorList>
    </citation>
    <scope>NUCLEOTIDE SEQUENCE [LARGE SCALE GENOMIC DNA]</scope>
    <source>
        <strain evidence="10 11">Gsoil 097</strain>
    </source>
</reference>
<keyword evidence="3 8" id="KW-0808">Transferase</keyword>
<dbReference type="GO" id="GO:0005524">
    <property type="term" value="F:ATP binding"/>
    <property type="evidence" value="ECO:0007669"/>
    <property type="project" value="UniProtKB-UniRule"/>
</dbReference>
<dbReference type="Pfam" id="PF01121">
    <property type="entry name" value="CoaE"/>
    <property type="match status" value="1"/>
</dbReference>
<dbReference type="FunFam" id="3.40.50.300:FF:000991">
    <property type="entry name" value="Dephospho-CoA kinase"/>
    <property type="match status" value="1"/>
</dbReference>
<evidence type="ECO:0000256" key="3">
    <source>
        <dbReference type="ARBA" id="ARBA00022679"/>
    </source>
</evidence>
<dbReference type="GO" id="GO:0004140">
    <property type="term" value="F:dephospho-CoA kinase activity"/>
    <property type="evidence" value="ECO:0007669"/>
    <property type="project" value="UniProtKB-UniRule"/>
</dbReference>
<comment type="function">
    <text evidence="8">Catalyzes the phosphorylation of the 3'-hydroxyl group of dephosphocoenzyme A to form coenzyme A.</text>
</comment>
<sequence>MGPSCDTRRVTKRVGLTGGIASGKSTVSAILADLGAVIIDADALAREVVERGTPGLAAVTAEFGEGLLTPEGDLDRPAMGALVFGDAAARKRLEAIVHPLVFERIIALEAGAAEGALVVHDIPLLAESGRADTFDAVIVVHVPEEVQVDRMLRDRGWTEEDARSRIAAQAAAEDRLAIATYVIDNTGTLEDLRRRVTEVFEELVGRR</sequence>
<dbReference type="PANTHER" id="PTHR10695">
    <property type="entry name" value="DEPHOSPHO-COA KINASE-RELATED"/>
    <property type="match status" value="1"/>
</dbReference>